<dbReference type="GO" id="GO:0003677">
    <property type="term" value="F:DNA binding"/>
    <property type="evidence" value="ECO:0007669"/>
    <property type="project" value="TreeGrafter"/>
</dbReference>
<reference evidence="10" key="4">
    <citation type="submission" date="2016-09" db="EMBL/GenBank/DDBJ databases">
        <authorList>
            <person name="Pfeiffer F."/>
        </authorList>
    </citation>
    <scope>NUCLEOTIDE SEQUENCE</scope>
    <source>
        <strain evidence="10">ATCC 43099</strain>
    </source>
</reference>
<dbReference type="InterPro" id="IPR006050">
    <property type="entry name" value="DNA_photolyase_N"/>
</dbReference>
<keyword evidence="4 7" id="KW-0157">Chromophore</keyword>
<dbReference type="GeneID" id="8823402"/>
<dbReference type="InterPro" id="IPR014729">
    <property type="entry name" value="Rossmann-like_a/b/a_fold"/>
</dbReference>
<organism evidence="10 12">
    <name type="scientific">Natrialba magadii (strain ATCC 43099 / DSM 3394 / CCM 3739 / CIP 104546 / IAM 13178 / JCM 8861 / NBRC 102185 / NCIMB 2190 / MS3)</name>
    <name type="common">Natronobacterium magadii</name>
    <dbReference type="NCBI Taxonomy" id="547559"/>
    <lineage>
        <taxon>Archaea</taxon>
        <taxon>Methanobacteriati</taxon>
        <taxon>Methanobacteriota</taxon>
        <taxon>Stenosarchaea group</taxon>
        <taxon>Halobacteria</taxon>
        <taxon>Halobacteriales</taxon>
        <taxon>Natrialbaceae</taxon>
        <taxon>Natrialba</taxon>
    </lineage>
</organism>
<feature type="binding site" evidence="5">
    <location>
        <position position="215"/>
    </location>
    <ligand>
        <name>FAD</name>
        <dbReference type="ChEBI" id="CHEBI:57692"/>
    </ligand>
</feature>
<evidence type="ECO:0000313" key="11">
    <source>
        <dbReference type="EMBL" id="ELY32948.1"/>
    </source>
</evidence>
<dbReference type="SUPFAM" id="SSF52425">
    <property type="entry name" value="Cryptochrome/photolyase, N-terminal domain"/>
    <property type="match status" value="1"/>
</dbReference>
<dbReference type="Pfam" id="PF03441">
    <property type="entry name" value="FAD_binding_7"/>
    <property type="match status" value="1"/>
</dbReference>
<evidence type="ECO:0000256" key="4">
    <source>
        <dbReference type="ARBA" id="ARBA00022991"/>
    </source>
</evidence>
<evidence type="ECO:0000313" key="12">
    <source>
        <dbReference type="Proteomes" id="UP000001879"/>
    </source>
</evidence>
<dbReference type="PANTHER" id="PTHR11455">
    <property type="entry name" value="CRYPTOCHROME"/>
    <property type="match status" value="1"/>
</dbReference>
<dbReference type="EMBL" id="AOHS01000011">
    <property type="protein sequence ID" value="ELY32948.1"/>
    <property type="molecule type" value="Genomic_DNA"/>
</dbReference>
<dbReference type="KEGG" id="nmg:Nmag_0575"/>
<dbReference type="PATRIC" id="fig|547559.17.peg.627"/>
<feature type="site" description="Electron transfer via tryptophanyl radical" evidence="6">
    <location>
        <position position="377"/>
    </location>
</feature>
<evidence type="ECO:0000256" key="5">
    <source>
        <dbReference type="PIRSR" id="PIRSR602081-1"/>
    </source>
</evidence>
<comment type="cofactor">
    <cofactor evidence="1">
        <name>(6R)-5,10-methylene-5,6,7,8-tetrahydrofolate</name>
        <dbReference type="ChEBI" id="CHEBI:15636"/>
    </cofactor>
</comment>
<dbReference type="AlphaFoldDB" id="D3SYQ1"/>
<dbReference type="STRING" id="547559.Nmag_0575"/>
<evidence type="ECO:0000256" key="6">
    <source>
        <dbReference type="PIRSR" id="PIRSR602081-2"/>
    </source>
</evidence>
<dbReference type="Gene3D" id="1.25.40.80">
    <property type="match status" value="1"/>
</dbReference>
<feature type="binding site" evidence="5">
    <location>
        <begin position="227"/>
        <end position="231"/>
    </location>
    <ligand>
        <name>FAD</name>
        <dbReference type="ChEBI" id="CHEBI:57692"/>
    </ligand>
</feature>
<dbReference type="eggNOG" id="arCOG02840">
    <property type="taxonomic scope" value="Archaea"/>
</dbReference>
<dbReference type="Gene3D" id="1.10.579.10">
    <property type="entry name" value="DNA Cyclobutane Dipyrimidine Photolyase, subunit A, domain 3"/>
    <property type="match status" value="1"/>
</dbReference>
<feature type="domain" description="Photolyase/cryptochrome alpha/beta" evidence="9">
    <location>
        <begin position="2"/>
        <end position="128"/>
    </location>
</feature>
<dbReference type="EMBL" id="CP001932">
    <property type="protein sequence ID" value="ADD04162.1"/>
    <property type="molecule type" value="Genomic_DNA"/>
</dbReference>
<keyword evidence="12" id="KW-1185">Reference proteome</keyword>
<dbReference type="PANTHER" id="PTHR11455:SF9">
    <property type="entry name" value="CRYPTOCHROME CIRCADIAN CLOCK 5 ISOFORM X1"/>
    <property type="match status" value="1"/>
</dbReference>
<dbReference type="Gene3D" id="3.40.50.620">
    <property type="entry name" value="HUPs"/>
    <property type="match status" value="1"/>
</dbReference>
<dbReference type="OrthoDB" id="11721at2157"/>
<proteinExistence type="inferred from homology"/>
<dbReference type="Proteomes" id="UP000001879">
    <property type="component" value="Chromosome"/>
</dbReference>
<dbReference type="InterPro" id="IPR036134">
    <property type="entry name" value="Crypto/Photolyase_FAD-like_sf"/>
</dbReference>
<dbReference type="PROSITE" id="PS00691">
    <property type="entry name" value="DNA_PHOTOLYASES_1_2"/>
    <property type="match status" value="1"/>
</dbReference>
<reference evidence="12" key="1">
    <citation type="submission" date="2010-02" db="EMBL/GenBank/DDBJ databases">
        <title>Complete sequence of chromosome of Natrialba magadii ATCC 43099.</title>
        <authorList>
            <consortium name="US DOE Joint Genome Institute"/>
            <person name="Lucas S."/>
            <person name="Copeland A."/>
            <person name="Lapidus A."/>
            <person name="Cheng J.-F."/>
            <person name="Bruce D."/>
            <person name="Goodwin L."/>
            <person name="Pitluck S."/>
            <person name="Davenport K."/>
            <person name="Saunders E."/>
            <person name="Detter J.C."/>
            <person name="Han C."/>
            <person name="Tapia R."/>
            <person name="Land M."/>
            <person name="Hauser L."/>
            <person name="Kyrpides N."/>
            <person name="Mikhailova N."/>
            <person name="De Castro R.E."/>
            <person name="Maupin-Furlow J.A."/>
            <person name="Woyke T."/>
        </authorList>
    </citation>
    <scope>NUCLEOTIDE SEQUENCE [LARGE SCALE GENOMIC DNA]</scope>
    <source>
        <strain evidence="12">ATCC 43099 / DSM 3394 / CCM 3739 / CIP 104546 / IAM 13178 / JCM 8861 / NBRC 102185 / NCIMB 2190 / MS3</strain>
    </source>
</reference>
<dbReference type="InterPro" id="IPR002081">
    <property type="entry name" value="Cryptochrome/DNA_photolyase_1"/>
</dbReference>
<dbReference type="RefSeq" id="WP_004214180.1">
    <property type="nucleotide sequence ID" value="NC_013922.1"/>
</dbReference>
<dbReference type="PROSITE" id="PS00394">
    <property type="entry name" value="DNA_PHOTOLYASES_1_1"/>
    <property type="match status" value="1"/>
</dbReference>
<reference evidence="11 13" key="3">
    <citation type="journal article" date="2014" name="PLoS Genet.">
        <title>Phylogenetically driven sequencing of extremely halophilic archaea reveals strategies for static and dynamic osmo-response.</title>
        <authorList>
            <person name="Becker E.A."/>
            <person name="Seitzer P.M."/>
            <person name="Tritt A."/>
            <person name="Larsen D."/>
            <person name="Krusor M."/>
            <person name="Yao A.I."/>
            <person name="Wu D."/>
            <person name="Madern D."/>
            <person name="Eisen J.A."/>
            <person name="Darling A.E."/>
            <person name="Facciotti M.T."/>
        </authorList>
    </citation>
    <scope>NUCLEOTIDE SEQUENCE [LARGE SCALE GENOMIC DNA]</scope>
    <source>
        <strain evidence="13">ATCC 43099 / DSM 3394 / CCM 3739 / CIP 104546 / IAM 13178 / JCM 8861 / NBRC 102185 / NCIMB 2190 / MS3</strain>
        <strain evidence="11">MS-3</strain>
    </source>
</reference>
<dbReference type="GO" id="GO:0006950">
    <property type="term" value="P:response to stress"/>
    <property type="evidence" value="ECO:0007669"/>
    <property type="project" value="UniProtKB-ARBA"/>
</dbReference>
<name>D3SYQ1_NATMM</name>
<dbReference type="PaxDb" id="547559-Nmag_0575"/>
<dbReference type="GO" id="GO:0006139">
    <property type="term" value="P:nucleobase-containing compound metabolic process"/>
    <property type="evidence" value="ECO:0007669"/>
    <property type="project" value="UniProtKB-ARBA"/>
</dbReference>
<gene>
    <name evidence="10" type="primary">phr2</name>
    <name evidence="10" type="ordered locus">Nmag_0575</name>
    <name evidence="11" type="ORF">C500_03289</name>
</gene>
<evidence type="ECO:0000259" key="9">
    <source>
        <dbReference type="PROSITE" id="PS51645"/>
    </source>
</evidence>
<feature type="compositionally biased region" description="Polar residues" evidence="8">
    <location>
        <begin position="170"/>
        <end position="179"/>
    </location>
</feature>
<evidence type="ECO:0000256" key="1">
    <source>
        <dbReference type="ARBA" id="ARBA00001932"/>
    </source>
</evidence>
<reference evidence="10 12" key="2">
    <citation type="journal article" date="2012" name="BMC Genomics">
        <title>A comparative genomics perspective on the genetic content of the alkaliphilic haloarchaeon Natrialba magadii ATCC 43099T.</title>
        <authorList>
            <person name="Siddaramappa S."/>
            <person name="Challacombe J.F."/>
            <person name="Decastro R.E."/>
            <person name="Pfeiffer F."/>
            <person name="Sastre D.E."/>
            <person name="Gimenez M.I."/>
            <person name="Paggi R.A."/>
            <person name="Detter J.C."/>
            <person name="Davenport K.W."/>
            <person name="Goodwin L.A."/>
            <person name="Kyrpides N."/>
            <person name="Tapia R."/>
            <person name="Pitluck S."/>
            <person name="Lucas S."/>
            <person name="Woyke T."/>
            <person name="Maupin-Furlow J.A."/>
        </authorList>
    </citation>
    <scope>NUCLEOTIDE SEQUENCE [LARGE SCALE GENOMIC DNA]</scope>
    <source>
        <strain evidence="10">ATCC 43099</strain>
        <strain evidence="12">ATCC 43099 / DSM 3394 / CCM 3739 / CIP 104546 / IAM 13178 / JCM 8861 / NBRC 102185 / NCIMB 2190 / MS3</strain>
    </source>
</reference>
<keyword evidence="2 5" id="KW-0285">Flavoprotein</keyword>
<protein>
    <submittedName>
        <fullName evidence="10">Deoxyribodipyrimidine photolyase</fullName>
        <ecNumber evidence="10">4.1.99.3</ecNumber>
    </submittedName>
</protein>
<dbReference type="EC" id="4.1.99.3" evidence="10"/>
<dbReference type="InterPro" id="IPR018394">
    <property type="entry name" value="DNA_photolyase_1_CS_C"/>
</dbReference>
<dbReference type="GO" id="GO:0003904">
    <property type="term" value="F:deoxyribodipyrimidine photo-lyase activity"/>
    <property type="evidence" value="ECO:0007669"/>
    <property type="project" value="UniProtKB-EC"/>
</dbReference>
<dbReference type="Proteomes" id="UP000011543">
    <property type="component" value="Unassembled WGS sequence"/>
</dbReference>
<comment type="cofactor">
    <cofactor evidence="5">
        <name>FAD</name>
        <dbReference type="ChEBI" id="CHEBI:57692"/>
    </cofactor>
    <text evidence="5">Binds 1 FAD per subunit.</text>
</comment>
<dbReference type="InterPro" id="IPR005101">
    <property type="entry name" value="Cryptochr/Photolyase_FAD-bd"/>
</dbReference>
<keyword evidence="3 5" id="KW-0274">FAD</keyword>
<dbReference type="HOGENOM" id="CLU_010348_2_2_2"/>
<accession>D3SYQ1</accession>
<feature type="binding site" evidence="5">
    <location>
        <position position="267"/>
    </location>
    <ligand>
        <name>FAD</name>
        <dbReference type="ChEBI" id="CHEBI:57692"/>
    </ligand>
</feature>
<dbReference type="PRINTS" id="PR00147">
    <property type="entry name" value="DNAPHOTLYASE"/>
</dbReference>
<evidence type="ECO:0000256" key="3">
    <source>
        <dbReference type="ARBA" id="ARBA00022827"/>
    </source>
</evidence>
<dbReference type="PROSITE" id="PS51645">
    <property type="entry name" value="PHR_CRY_ALPHA_BETA"/>
    <property type="match status" value="1"/>
</dbReference>
<evidence type="ECO:0000256" key="2">
    <source>
        <dbReference type="ARBA" id="ARBA00022630"/>
    </source>
</evidence>
<sequence>MSVHVHWHRRDLRATDNHSLSAAAETGSVIPAFIFDPAVLEFASPPRVAFMLESLSELRAWYRERGGDLVVATGDPREELPRIAREHGAERVSWNRDYSGLASKRDEEVREALTDAGIEATSVDDALLFEPGSITTQQGETYAVYSYFWKKWRDREKESPVSAPDGEQLASVSGDSLPSQEALGFDDPEATIPDAGMEAARRRLETFCADPIYRYADQRDDPAADATSGLSPHLKWGTIGIRTVYEALDRAKSEAPDEAAADSCEEFESQLAWRAFYAHVLDTNPHTVTANYRSYENPIQWQTDAAALQAWKDGKTGYPIVDAGMRQLRAEAFMHNRLRMIVASFLTKDLMLDWREGYAWFREKLADHDTASDVGGWQWASGTGTDAQPYFRIFNPMTQGERHDPDAEYIRTYVPELADVPAETIHEWVALEPDERASVAPEYPDPIVDHAARREAALDMFEAARGDE</sequence>
<evidence type="ECO:0000313" key="10">
    <source>
        <dbReference type="EMBL" id="ADD04162.1"/>
    </source>
</evidence>
<feature type="binding site" evidence="5">
    <location>
        <begin position="367"/>
        <end position="369"/>
    </location>
    <ligand>
        <name>FAD</name>
        <dbReference type="ChEBI" id="CHEBI:57692"/>
    </ligand>
</feature>
<evidence type="ECO:0000256" key="8">
    <source>
        <dbReference type="SAM" id="MobiDB-lite"/>
    </source>
</evidence>
<evidence type="ECO:0000256" key="7">
    <source>
        <dbReference type="RuleBase" id="RU004182"/>
    </source>
</evidence>
<feature type="site" description="Electron transfer via tryptophanyl radical" evidence="6">
    <location>
        <position position="354"/>
    </location>
</feature>
<dbReference type="InterPro" id="IPR036155">
    <property type="entry name" value="Crypto/Photolyase_N_sf"/>
</dbReference>
<dbReference type="GO" id="GO:0071949">
    <property type="term" value="F:FAD binding"/>
    <property type="evidence" value="ECO:0007669"/>
    <property type="project" value="TreeGrafter"/>
</dbReference>
<dbReference type="Pfam" id="PF00875">
    <property type="entry name" value="DNA_photolyase"/>
    <property type="match status" value="1"/>
</dbReference>
<comment type="similarity">
    <text evidence="7">Belongs to the DNA photolyase family.</text>
</comment>
<dbReference type="FunFam" id="1.10.579.10:FF:000003">
    <property type="entry name" value="Deoxyribodipyrimidine photo-lyase"/>
    <property type="match status" value="1"/>
</dbReference>
<feature type="region of interest" description="Disordered" evidence="8">
    <location>
        <begin position="159"/>
        <end position="191"/>
    </location>
</feature>
<dbReference type="SUPFAM" id="SSF48173">
    <property type="entry name" value="Cryptochrome/photolyase FAD-binding domain"/>
    <property type="match status" value="1"/>
</dbReference>
<evidence type="ECO:0000313" key="13">
    <source>
        <dbReference type="Proteomes" id="UP000011543"/>
    </source>
</evidence>
<keyword evidence="10" id="KW-0456">Lyase</keyword>
<feature type="site" description="Electron transfer via tryptophanyl radical" evidence="6">
    <location>
        <position position="301"/>
    </location>
</feature>
<feature type="binding site" evidence="5">
    <location>
        <begin position="270"/>
        <end position="277"/>
    </location>
    <ligand>
        <name>FAD</name>
        <dbReference type="ChEBI" id="CHEBI:57692"/>
    </ligand>
</feature>